<name>A0ABR9HN85_9ACTN</name>
<dbReference type="EMBL" id="JADBDY010000001">
    <property type="protein sequence ID" value="MBE1460495.1"/>
    <property type="molecule type" value="Genomic_DNA"/>
</dbReference>
<comment type="caution">
    <text evidence="2">The sequence shown here is derived from an EMBL/GenBank/DDBJ whole genome shotgun (WGS) entry which is preliminary data.</text>
</comment>
<dbReference type="Proteomes" id="UP000598217">
    <property type="component" value="Unassembled WGS sequence"/>
</dbReference>
<organism evidence="2 3">
    <name type="scientific">Nocardiopsis terrae</name>
    <dbReference type="NCBI Taxonomy" id="372655"/>
    <lineage>
        <taxon>Bacteria</taxon>
        <taxon>Bacillati</taxon>
        <taxon>Actinomycetota</taxon>
        <taxon>Actinomycetes</taxon>
        <taxon>Streptosporangiales</taxon>
        <taxon>Nocardiopsidaceae</taxon>
        <taxon>Nocardiopsis</taxon>
    </lineage>
</organism>
<feature type="transmembrane region" description="Helical" evidence="1">
    <location>
        <begin position="6"/>
        <end position="26"/>
    </location>
</feature>
<proteinExistence type="predicted"/>
<keyword evidence="3" id="KW-1185">Reference proteome</keyword>
<evidence type="ECO:0000313" key="3">
    <source>
        <dbReference type="Proteomes" id="UP000598217"/>
    </source>
</evidence>
<keyword evidence="1" id="KW-0812">Transmembrane</keyword>
<keyword evidence="1" id="KW-0472">Membrane</keyword>
<evidence type="ECO:0000256" key="1">
    <source>
        <dbReference type="SAM" id="Phobius"/>
    </source>
</evidence>
<sequence length="32" mass="3323">MIIPAIGFVAVIIILVVATAIAHRAGKDAIHK</sequence>
<reference evidence="2 3" key="1">
    <citation type="submission" date="2020-10" db="EMBL/GenBank/DDBJ databases">
        <title>Sequencing the genomes of 1000 actinobacteria strains.</title>
        <authorList>
            <person name="Klenk H.-P."/>
        </authorList>
    </citation>
    <scope>NUCLEOTIDE SEQUENCE [LARGE SCALE GENOMIC DNA]</scope>
    <source>
        <strain evidence="2 3">DSM 45157</strain>
    </source>
</reference>
<evidence type="ECO:0000313" key="2">
    <source>
        <dbReference type="EMBL" id="MBE1460495.1"/>
    </source>
</evidence>
<keyword evidence="1" id="KW-1133">Transmembrane helix</keyword>
<protein>
    <submittedName>
        <fullName evidence="2">Uncharacterized protein</fullName>
    </submittedName>
</protein>
<accession>A0ABR9HN85</accession>
<gene>
    <name evidence="2" type="ORF">H4W79_004709</name>
</gene>